<accession>A0A5B9DJI4</accession>
<dbReference type="PRINTS" id="PR00081">
    <property type="entry name" value="GDHRDH"/>
</dbReference>
<dbReference type="NCBIfam" id="NF004203">
    <property type="entry name" value="PRK05653.2-4"/>
    <property type="match status" value="1"/>
</dbReference>
<dbReference type="Gene3D" id="3.40.50.720">
    <property type="entry name" value="NAD(P)-binding Rossmann-like Domain"/>
    <property type="match status" value="1"/>
</dbReference>
<evidence type="ECO:0000313" key="4">
    <source>
        <dbReference type="Proteomes" id="UP000321062"/>
    </source>
</evidence>
<dbReference type="PANTHER" id="PTHR42760">
    <property type="entry name" value="SHORT-CHAIN DEHYDROGENASES/REDUCTASES FAMILY MEMBER"/>
    <property type="match status" value="1"/>
</dbReference>
<proteinExistence type="inferred from homology"/>
<evidence type="ECO:0000256" key="2">
    <source>
        <dbReference type="RuleBase" id="RU000363"/>
    </source>
</evidence>
<dbReference type="KEGG" id="yti:FNA67_03720"/>
<organism evidence="3 4">
    <name type="scientific">Paradevosia tibetensis</name>
    <dbReference type="NCBI Taxonomy" id="1447062"/>
    <lineage>
        <taxon>Bacteria</taxon>
        <taxon>Pseudomonadati</taxon>
        <taxon>Pseudomonadota</taxon>
        <taxon>Alphaproteobacteria</taxon>
        <taxon>Hyphomicrobiales</taxon>
        <taxon>Devosiaceae</taxon>
        <taxon>Paradevosia</taxon>
    </lineage>
</organism>
<name>A0A5B9DJI4_9HYPH</name>
<dbReference type="InterPro" id="IPR036291">
    <property type="entry name" value="NAD(P)-bd_dom_sf"/>
</dbReference>
<dbReference type="SUPFAM" id="SSF51735">
    <property type="entry name" value="NAD(P)-binding Rossmann-fold domains"/>
    <property type="match status" value="1"/>
</dbReference>
<comment type="similarity">
    <text evidence="1 2">Belongs to the short-chain dehydrogenases/reductases (SDR) family.</text>
</comment>
<dbReference type="Pfam" id="PF00106">
    <property type="entry name" value="adh_short"/>
    <property type="match status" value="1"/>
</dbReference>
<dbReference type="GO" id="GO:0016616">
    <property type="term" value="F:oxidoreductase activity, acting on the CH-OH group of donors, NAD or NADP as acceptor"/>
    <property type="evidence" value="ECO:0007669"/>
    <property type="project" value="TreeGrafter"/>
</dbReference>
<dbReference type="RefSeq" id="WP_049707766.1">
    <property type="nucleotide sequence ID" value="NZ_BMFM01000001.1"/>
</dbReference>
<dbReference type="AlphaFoldDB" id="A0A5B9DJI4"/>
<dbReference type="OrthoDB" id="9812986at2"/>
<dbReference type="InterPro" id="IPR002347">
    <property type="entry name" value="SDR_fam"/>
</dbReference>
<reference evidence="3 4" key="1">
    <citation type="journal article" date="2015" name="Int. J. Syst. Evol. Microbiol.">
        <title>Youhaiella tibetensis gen. nov., sp. nov., isolated from subsurface sediment.</title>
        <authorList>
            <person name="Wang Y.X."/>
            <person name="Huang F.Q."/>
            <person name="Nogi Y."/>
            <person name="Pang S.J."/>
            <person name="Wang P.K."/>
            <person name="Lv J."/>
        </authorList>
    </citation>
    <scope>NUCLEOTIDE SEQUENCE [LARGE SCALE GENOMIC DNA]</scope>
    <source>
        <strain evidence="4">fig4</strain>
    </source>
</reference>
<dbReference type="Proteomes" id="UP000321062">
    <property type="component" value="Chromosome"/>
</dbReference>
<dbReference type="EMBL" id="CP041690">
    <property type="protein sequence ID" value="QEE19334.1"/>
    <property type="molecule type" value="Genomic_DNA"/>
</dbReference>
<evidence type="ECO:0000256" key="1">
    <source>
        <dbReference type="ARBA" id="ARBA00006484"/>
    </source>
</evidence>
<sequence length="259" mass="27148">MEFEGKVALVTGAGSGIGKAAALTMAGQGADLVLVSRSRIELENVAAEIRAMGRQALVEPADIADEAAMSALYARVRETFGRLDILFANAGINGVWAPIEELTVAEWDETIRINLRGTFLTVQGAVPLMKQHGGSIIITASVNGTRTFTTAGASAYSTSKAGQLAFGQMLALELARHRIRVNVVCPGAITTEISENTTKRNVEAARHPVVFPEGKVPLSGGKPGTAQQVADVVAFLASDRASHVTGTPIWIDGAESLLV</sequence>
<dbReference type="PRINTS" id="PR00080">
    <property type="entry name" value="SDRFAMILY"/>
</dbReference>
<evidence type="ECO:0000313" key="3">
    <source>
        <dbReference type="EMBL" id="QEE19334.1"/>
    </source>
</evidence>
<dbReference type="FunFam" id="3.40.50.720:FF:000084">
    <property type="entry name" value="Short-chain dehydrogenase reductase"/>
    <property type="match status" value="1"/>
</dbReference>
<gene>
    <name evidence="3" type="ORF">FNA67_03720</name>
</gene>
<dbReference type="CDD" id="cd05233">
    <property type="entry name" value="SDR_c"/>
    <property type="match status" value="1"/>
</dbReference>
<keyword evidence="4" id="KW-1185">Reference proteome</keyword>
<protein>
    <submittedName>
        <fullName evidence="3">SDR family oxidoreductase</fullName>
    </submittedName>
</protein>